<protein>
    <submittedName>
        <fullName evidence="2">Uncharacterized protein</fullName>
    </submittedName>
</protein>
<keyword evidence="3" id="KW-1185">Reference proteome</keyword>
<gene>
    <name evidence="2" type="ORF">CC80DRAFT_552029</name>
</gene>
<organism evidence="2 3">
    <name type="scientific">Byssothecium circinans</name>
    <dbReference type="NCBI Taxonomy" id="147558"/>
    <lineage>
        <taxon>Eukaryota</taxon>
        <taxon>Fungi</taxon>
        <taxon>Dikarya</taxon>
        <taxon>Ascomycota</taxon>
        <taxon>Pezizomycotina</taxon>
        <taxon>Dothideomycetes</taxon>
        <taxon>Pleosporomycetidae</taxon>
        <taxon>Pleosporales</taxon>
        <taxon>Massarineae</taxon>
        <taxon>Massarinaceae</taxon>
        <taxon>Byssothecium</taxon>
    </lineage>
</organism>
<feature type="compositionally biased region" description="Basic and acidic residues" evidence="1">
    <location>
        <begin position="294"/>
        <end position="305"/>
    </location>
</feature>
<dbReference type="OrthoDB" id="5396564at2759"/>
<reference evidence="2" key="1">
    <citation type="journal article" date="2020" name="Stud. Mycol.">
        <title>101 Dothideomycetes genomes: a test case for predicting lifestyles and emergence of pathogens.</title>
        <authorList>
            <person name="Haridas S."/>
            <person name="Albert R."/>
            <person name="Binder M."/>
            <person name="Bloem J."/>
            <person name="Labutti K."/>
            <person name="Salamov A."/>
            <person name="Andreopoulos B."/>
            <person name="Baker S."/>
            <person name="Barry K."/>
            <person name="Bills G."/>
            <person name="Bluhm B."/>
            <person name="Cannon C."/>
            <person name="Castanera R."/>
            <person name="Culley D."/>
            <person name="Daum C."/>
            <person name="Ezra D."/>
            <person name="Gonzalez J."/>
            <person name="Henrissat B."/>
            <person name="Kuo A."/>
            <person name="Liang C."/>
            <person name="Lipzen A."/>
            <person name="Lutzoni F."/>
            <person name="Magnuson J."/>
            <person name="Mondo S."/>
            <person name="Nolan M."/>
            <person name="Ohm R."/>
            <person name="Pangilinan J."/>
            <person name="Park H.-J."/>
            <person name="Ramirez L."/>
            <person name="Alfaro M."/>
            <person name="Sun H."/>
            <person name="Tritt A."/>
            <person name="Yoshinaga Y."/>
            <person name="Zwiers L.-H."/>
            <person name="Turgeon B."/>
            <person name="Goodwin S."/>
            <person name="Spatafora J."/>
            <person name="Crous P."/>
            <person name="Grigoriev I."/>
        </authorList>
    </citation>
    <scope>NUCLEOTIDE SEQUENCE</scope>
    <source>
        <strain evidence="2">CBS 675.92</strain>
    </source>
</reference>
<evidence type="ECO:0000256" key="1">
    <source>
        <dbReference type="SAM" id="MobiDB-lite"/>
    </source>
</evidence>
<sequence>MAPSRAPNGGVKRYKNSAWFNKNFRTFLEALSEVSLDAQVAGGVLASIYAVGVSLATMSVNPSWPPSNWHQKYARDYRRWLKTQALAKKVSSLEENEEDGTEVAFLKEFLNYLRPIVNACMPRRVRLTRDEFDGKEPYYPEWALEKTEKVADIIQAELLAVTKEHFSRPPREGDALINLRRVEISYNRALVGIKEGRDFPPFQSTPYMSGADYTHYWSCHPNMSDGIESGEDNSSGDDDDDDDDEDEDDDNPDDGIDMEMSNGSDELAESLAMVREEEAVSAGAMDPNYLQDDTVPRQKYPDHPNRANCTQTSTPPTTTNPYSVYAFFTSN</sequence>
<dbReference type="Proteomes" id="UP000800035">
    <property type="component" value="Unassembled WGS sequence"/>
</dbReference>
<proteinExistence type="predicted"/>
<feature type="compositionally biased region" description="Low complexity" evidence="1">
    <location>
        <begin position="310"/>
        <end position="320"/>
    </location>
</feature>
<dbReference type="AlphaFoldDB" id="A0A6A5TJG8"/>
<evidence type="ECO:0000313" key="3">
    <source>
        <dbReference type="Proteomes" id="UP000800035"/>
    </source>
</evidence>
<dbReference type="EMBL" id="ML977008">
    <property type="protein sequence ID" value="KAF1952771.1"/>
    <property type="molecule type" value="Genomic_DNA"/>
</dbReference>
<evidence type="ECO:0000313" key="2">
    <source>
        <dbReference type="EMBL" id="KAF1952771.1"/>
    </source>
</evidence>
<accession>A0A6A5TJG8</accession>
<feature type="compositionally biased region" description="Acidic residues" evidence="1">
    <location>
        <begin position="228"/>
        <end position="257"/>
    </location>
</feature>
<feature type="region of interest" description="Disordered" evidence="1">
    <location>
        <begin position="222"/>
        <end position="320"/>
    </location>
</feature>
<name>A0A6A5TJG8_9PLEO</name>